<name>A0A1J5P447_NEOTH</name>
<feature type="coiled-coil region" evidence="1">
    <location>
        <begin position="37"/>
        <end position="64"/>
    </location>
</feature>
<dbReference type="OrthoDB" id="1726276at2"/>
<evidence type="ECO:0000313" key="2">
    <source>
        <dbReference type="EMBL" id="OIQ58701.1"/>
    </source>
</evidence>
<dbReference type="Proteomes" id="UP000182811">
    <property type="component" value="Unassembled WGS sequence"/>
</dbReference>
<reference evidence="2 3" key="1">
    <citation type="submission" date="2016-08" db="EMBL/GenBank/DDBJ databases">
        <title>Genome-based comparison of Moorella thermoacetic strains.</title>
        <authorList>
            <person name="Poehlein A."/>
            <person name="Bengelsdorf F.R."/>
            <person name="Esser C."/>
            <person name="Duerre P."/>
            <person name="Daniel R."/>
        </authorList>
    </citation>
    <scope>NUCLEOTIDE SEQUENCE [LARGE SCALE GENOMIC DNA]</scope>
    <source>
        <strain evidence="2 3">DSM 21394</strain>
    </source>
</reference>
<gene>
    <name evidence="2" type="ORF">MOTE_16930</name>
</gene>
<keyword evidence="1" id="KW-0175">Coiled coil</keyword>
<sequence length="77" mass="8799">MSDHIVDPNLLAVIQSLKPYMNNRALQCTELVETLLEVLASEQARRAQEKLKNLRAEYKQTIKAAGLQKKDFSKNDK</sequence>
<evidence type="ECO:0000256" key="1">
    <source>
        <dbReference type="SAM" id="Coils"/>
    </source>
</evidence>
<dbReference type="EMBL" id="MDDC01000012">
    <property type="protein sequence ID" value="OIQ58701.1"/>
    <property type="molecule type" value="Genomic_DNA"/>
</dbReference>
<organism evidence="2 3">
    <name type="scientific">Neomoorella thermoacetica</name>
    <name type="common">Clostridium thermoaceticum</name>
    <dbReference type="NCBI Taxonomy" id="1525"/>
    <lineage>
        <taxon>Bacteria</taxon>
        <taxon>Bacillati</taxon>
        <taxon>Bacillota</taxon>
        <taxon>Clostridia</taxon>
        <taxon>Neomoorellales</taxon>
        <taxon>Neomoorellaceae</taxon>
        <taxon>Neomoorella</taxon>
    </lineage>
</organism>
<comment type="caution">
    <text evidence="2">The sequence shown here is derived from an EMBL/GenBank/DDBJ whole genome shotgun (WGS) entry which is preliminary data.</text>
</comment>
<evidence type="ECO:0000313" key="3">
    <source>
        <dbReference type="Proteomes" id="UP000182811"/>
    </source>
</evidence>
<protein>
    <submittedName>
        <fullName evidence="2">Uncharacterized protein</fullName>
    </submittedName>
</protein>
<proteinExistence type="predicted"/>
<dbReference type="AlphaFoldDB" id="A0A1J5P447"/>
<accession>A0A1J5P447</accession>